<keyword evidence="4" id="KW-1185">Reference proteome</keyword>
<dbReference type="InParanoid" id="T1HTR6"/>
<dbReference type="HOGENOM" id="CLU_666185_0_0_1"/>
<feature type="coiled-coil region" evidence="1">
    <location>
        <begin position="22"/>
        <end position="51"/>
    </location>
</feature>
<evidence type="ECO:0000256" key="2">
    <source>
        <dbReference type="SAM" id="MobiDB-lite"/>
    </source>
</evidence>
<organism evidence="3 4">
    <name type="scientific">Rhodnius prolixus</name>
    <name type="common">Triatomid bug</name>
    <dbReference type="NCBI Taxonomy" id="13249"/>
    <lineage>
        <taxon>Eukaryota</taxon>
        <taxon>Metazoa</taxon>
        <taxon>Ecdysozoa</taxon>
        <taxon>Arthropoda</taxon>
        <taxon>Hexapoda</taxon>
        <taxon>Insecta</taxon>
        <taxon>Pterygota</taxon>
        <taxon>Neoptera</taxon>
        <taxon>Paraneoptera</taxon>
        <taxon>Hemiptera</taxon>
        <taxon>Heteroptera</taxon>
        <taxon>Panheteroptera</taxon>
        <taxon>Cimicomorpha</taxon>
        <taxon>Reduviidae</taxon>
        <taxon>Triatominae</taxon>
        <taxon>Rhodnius</taxon>
    </lineage>
</organism>
<sequence length="413" mass="48299">MLAYYGQDDIIAELKQNYEPVAAEIEALYELSELQIKKEEESEKEESVKKESDSKPREIEYVEGLDDLLESIKKSGSIRRSDKEVLMASMDKGSTRADGLHKPYYISPECSKIVDVNEKRNNFKILKEEKREEEEVEMRDSEAYKYSSLVAFEKREHLHRAGIPVYHREKLRTKRQRVENRLKRSYTNEKNLEKKFEGMFYGKEFIEQAERWDIPYFMRSKKKVKENDSESEKLEAEKIIPQHTVDRKKKVEVPEQVVVPKESKKYVKDTECLNKFFAGRDGDKTENEALMMREELRTPSEISTFEVDISESDSLLNEGTVVSRKVSQFSERKFEEIGEEKKEKTEGLAEETKQEEEAEPLVTKAANLPGYKSIRFLVCTRSEVASQQNIFSLLKSLERTCYGQNTLGSRFYL</sequence>
<dbReference type="EnsemblMetazoa" id="RPRC007436-RA">
    <property type="protein sequence ID" value="RPRC007436-PA"/>
    <property type="gene ID" value="RPRC007436"/>
</dbReference>
<dbReference type="AlphaFoldDB" id="T1HTR6"/>
<feature type="coiled-coil region" evidence="1">
    <location>
        <begin position="168"/>
        <end position="195"/>
    </location>
</feature>
<keyword evidence="1" id="KW-0175">Coiled coil</keyword>
<protein>
    <submittedName>
        <fullName evidence="3">Uncharacterized protein</fullName>
    </submittedName>
</protein>
<feature type="region of interest" description="Disordered" evidence="2">
    <location>
        <begin position="338"/>
        <end position="357"/>
    </location>
</feature>
<accession>T1HTR6</accession>
<dbReference type="Proteomes" id="UP000015103">
    <property type="component" value="Unassembled WGS sequence"/>
</dbReference>
<reference evidence="3" key="1">
    <citation type="submission" date="2015-05" db="UniProtKB">
        <authorList>
            <consortium name="EnsemblMetazoa"/>
        </authorList>
    </citation>
    <scope>IDENTIFICATION</scope>
</reference>
<feature type="compositionally biased region" description="Basic and acidic residues" evidence="2">
    <location>
        <begin position="338"/>
        <end position="352"/>
    </location>
</feature>
<dbReference type="VEuPathDB" id="VectorBase:RPRC007436"/>
<evidence type="ECO:0000313" key="4">
    <source>
        <dbReference type="Proteomes" id="UP000015103"/>
    </source>
</evidence>
<evidence type="ECO:0000256" key="1">
    <source>
        <dbReference type="SAM" id="Coils"/>
    </source>
</evidence>
<proteinExistence type="predicted"/>
<evidence type="ECO:0000313" key="3">
    <source>
        <dbReference type="EnsemblMetazoa" id="RPRC007436-PA"/>
    </source>
</evidence>
<dbReference type="EMBL" id="ACPB03004719">
    <property type="status" value="NOT_ANNOTATED_CDS"/>
    <property type="molecule type" value="Genomic_DNA"/>
</dbReference>
<name>T1HTR6_RHOPR</name>